<dbReference type="AlphaFoldDB" id="N8Y0P7"/>
<gene>
    <name evidence="2" type="ORF">F965_01516</name>
</gene>
<accession>N8Y0P7</accession>
<proteinExistence type="predicted"/>
<keyword evidence="1" id="KW-0732">Signal</keyword>
<name>N8Y0P7_9GAMM</name>
<dbReference type="Proteomes" id="UP000018438">
    <property type="component" value="Unassembled WGS sequence"/>
</dbReference>
<feature type="signal peptide" evidence="1">
    <location>
        <begin position="1"/>
        <end position="22"/>
    </location>
</feature>
<sequence>MNKKIHLSAISLLMVASSITNATDDVNDLCNKSDITIAYFNGVLTDEKTARKNLNEIEERYSDQSPSGEN</sequence>
<evidence type="ECO:0000313" key="3">
    <source>
        <dbReference type="Proteomes" id="UP000018438"/>
    </source>
</evidence>
<evidence type="ECO:0000256" key="1">
    <source>
        <dbReference type="SAM" id="SignalP"/>
    </source>
</evidence>
<feature type="chain" id="PRO_5004136509" evidence="1">
    <location>
        <begin position="23"/>
        <end position="70"/>
    </location>
</feature>
<reference evidence="2 3" key="1">
    <citation type="submission" date="2013-02" db="EMBL/GenBank/DDBJ databases">
        <title>The Genome Sequence of Acinetobacter schindleri NIPH 900.</title>
        <authorList>
            <consortium name="The Broad Institute Genome Sequencing Platform"/>
            <consortium name="The Broad Institute Genome Sequencing Center for Infectious Disease"/>
            <person name="Cerqueira G."/>
            <person name="Feldgarden M."/>
            <person name="Courvalin P."/>
            <person name="Perichon B."/>
            <person name="Grillot-Courvalin C."/>
            <person name="Clermont D."/>
            <person name="Rocha E."/>
            <person name="Yoon E.-J."/>
            <person name="Nemec A."/>
            <person name="Walker B."/>
            <person name="Young S.K."/>
            <person name="Zeng Q."/>
            <person name="Gargeya S."/>
            <person name="Fitzgerald M."/>
            <person name="Haas B."/>
            <person name="Abouelleil A."/>
            <person name="Alvarado L."/>
            <person name="Arachchi H.M."/>
            <person name="Berlin A.M."/>
            <person name="Chapman S.B."/>
            <person name="Dewar J."/>
            <person name="Goldberg J."/>
            <person name="Griggs A."/>
            <person name="Gujja S."/>
            <person name="Hansen M."/>
            <person name="Howarth C."/>
            <person name="Imamovic A."/>
            <person name="Larimer J."/>
            <person name="McCowan C."/>
            <person name="Murphy C."/>
            <person name="Neiman D."/>
            <person name="Pearson M."/>
            <person name="Priest M."/>
            <person name="Roberts A."/>
            <person name="Saif S."/>
            <person name="Shea T."/>
            <person name="Sisk P."/>
            <person name="Sykes S."/>
            <person name="Wortman J."/>
            <person name="Nusbaum C."/>
            <person name="Birren B."/>
        </authorList>
    </citation>
    <scope>NUCLEOTIDE SEQUENCE [LARGE SCALE GENOMIC DNA]</scope>
    <source>
        <strain evidence="2 3">NIPH 900</strain>
    </source>
</reference>
<evidence type="ECO:0000313" key="2">
    <source>
        <dbReference type="EMBL" id="ENV12860.1"/>
    </source>
</evidence>
<dbReference type="HOGENOM" id="CLU_2748573_0_0_6"/>
<organism evidence="2 3">
    <name type="scientific">Acinetobacter schindleri NIPH 900</name>
    <dbReference type="NCBI Taxonomy" id="1217675"/>
    <lineage>
        <taxon>Bacteria</taxon>
        <taxon>Pseudomonadati</taxon>
        <taxon>Pseudomonadota</taxon>
        <taxon>Gammaproteobacteria</taxon>
        <taxon>Moraxellales</taxon>
        <taxon>Moraxellaceae</taxon>
        <taxon>Acinetobacter</taxon>
    </lineage>
</organism>
<dbReference type="RefSeq" id="WP_004814602.1">
    <property type="nucleotide sequence ID" value="NZ_KB849452.1"/>
</dbReference>
<protein>
    <submittedName>
        <fullName evidence="2">Uncharacterized protein</fullName>
    </submittedName>
</protein>
<comment type="caution">
    <text evidence="2">The sequence shown here is derived from an EMBL/GenBank/DDBJ whole genome shotgun (WGS) entry which is preliminary data.</text>
</comment>
<keyword evidence="3" id="KW-1185">Reference proteome</keyword>
<dbReference type="PATRIC" id="fig|1217675.3.peg.1469"/>
<dbReference type="EMBL" id="APPI01000016">
    <property type="protein sequence ID" value="ENV12860.1"/>
    <property type="molecule type" value="Genomic_DNA"/>
</dbReference>